<evidence type="ECO:0000313" key="3">
    <source>
        <dbReference type="EMBL" id="KAK8788105.1"/>
    </source>
</evidence>
<accession>A0AAQ4FN10</accession>
<feature type="domain" description="PID" evidence="2">
    <location>
        <begin position="43"/>
        <end position="164"/>
    </location>
</feature>
<evidence type="ECO:0000313" key="4">
    <source>
        <dbReference type="Proteomes" id="UP001321473"/>
    </source>
</evidence>
<dbReference type="PROSITE" id="PS01179">
    <property type="entry name" value="PID"/>
    <property type="match status" value="2"/>
</dbReference>
<organism evidence="3 4">
    <name type="scientific">Amblyomma americanum</name>
    <name type="common">Lone star tick</name>
    <dbReference type="NCBI Taxonomy" id="6943"/>
    <lineage>
        <taxon>Eukaryota</taxon>
        <taxon>Metazoa</taxon>
        <taxon>Ecdysozoa</taxon>
        <taxon>Arthropoda</taxon>
        <taxon>Chelicerata</taxon>
        <taxon>Arachnida</taxon>
        <taxon>Acari</taxon>
        <taxon>Parasitiformes</taxon>
        <taxon>Ixodida</taxon>
        <taxon>Ixodoidea</taxon>
        <taxon>Ixodidae</taxon>
        <taxon>Amblyomminae</taxon>
        <taxon>Amblyomma</taxon>
    </lineage>
</organism>
<dbReference type="InterPro" id="IPR011993">
    <property type="entry name" value="PH-like_dom_sf"/>
</dbReference>
<gene>
    <name evidence="3" type="ORF">V5799_022119</name>
</gene>
<dbReference type="PANTHER" id="PTHR47695:SF3">
    <property type="entry name" value="PID DOMAIN-CONTAINING PROTEIN"/>
    <property type="match status" value="1"/>
</dbReference>
<dbReference type="InterPro" id="IPR006020">
    <property type="entry name" value="PTB/PI_dom"/>
</dbReference>
<proteinExistence type="predicted"/>
<reference evidence="3 4" key="1">
    <citation type="journal article" date="2023" name="Arcadia Sci">
        <title>De novo assembly of a long-read Amblyomma americanum tick genome.</title>
        <authorList>
            <person name="Chou S."/>
            <person name="Poskanzer K.E."/>
            <person name="Rollins M."/>
            <person name="Thuy-Boun P.S."/>
        </authorList>
    </citation>
    <scope>NUCLEOTIDE SEQUENCE [LARGE SCALE GENOMIC DNA]</scope>
    <source>
        <strain evidence="3">F_SG_1</strain>
        <tissue evidence="3">Salivary glands</tissue>
    </source>
</reference>
<keyword evidence="4" id="KW-1185">Reference proteome</keyword>
<protein>
    <recommendedName>
        <fullName evidence="2">PID domain-containing protein</fullName>
    </recommendedName>
</protein>
<dbReference type="AlphaFoldDB" id="A0AAQ4FN10"/>
<dbReference type="GO" id="GO:0005737">
    <property type="term" value="C:cytoplasm"/>
    <property type="evidence" value="ECO:0007669"/>
    <property type="project" value="TreeGrafter"/>
</dbReference>
<dbReference type="Gene3D" id="2.30.29.30">
    <property type="entry name" value="Pleckstrin-homology domain (PH domain)/Phosphotyrosine-binding domain (PTB)"/>
    <property type="match status" value="2"/>
</dbReference>
<name>A0AAQ4FN10_AMBAM</name>
<dbReference type="EMBL" id="JARKHS020001144">
    <property type="protein sequence ID" value="KAK8788105.1"/>
    <property type="molecule type" value="Genomic_DNA"/>
</dbReference>
<dbReference type="PANTHER" id="PTHR47695">
    <property type="entry name" value="PID DOMAIN-CONTAINING PROTEIN"/>
    <property type="match status" value="1"/>
</dbReference>
<sequence length="305" mass="34683">MNSRLSTLFGVYRWSTRRPSPKPDQRGSFSGGQPRFESKGPLFRAKRTGKKQVPDARGHRLCQDAMARLTEAVHASRQHKQRVQLPVSLQGITIRDEKTGELLFHHPVNRISFISQDTSDALAVAYIYIAQYDVYHYITIKTEKVAAELEVALVAPFQMVLDMKCASGVADQDRRHLSQAWARTTSTRADVHEGSQIRDERTGKLPFHHPVQQISFISQDNSDTRAAGYIYVAQDESYRYIGLKTCKEATEQDAALVAFLQMVLDMKDRAMRIVPQEWQYQQQAWKQATSTHGDVQEVISSSQDE</sequence>
<dbReference type="Pfam" id="PF00640">
    <property type="entry name" value="PID"/>
    <property type="match status" value="1"/>
</dbReference>
<feature type="region of interest" description="Disordered" evidence="1">
    <location>
        <begin position="15"/>
        <end position="50"/>
    </location>
</feature>
<evidence type="ECO:0000256" key="1">
    <source>
        <dbReference type="SAM" id="MobiDB-lite"/>
    </source>
</evidence>
<dbReference type="SMART" id="SM00462">
    <property type="entry name" value="PTB"/>
    <property type="match status" value="1"/>
</dbReference>
<dbReference type="SUPFAM" id="SSF50729">
    <property type="entry name" value="PH domain-like"/>
    <property type="match status" value="2"/>
</dbReference>
<feature type="domain" description="PID" evidence="2">
    <location>
        <begin position="193"/>
        <end position="276"/>
    </location>
</feature>
<evidence type="ECO:0000259" key="2">
    <source>
        <dbReference type="PROSITE" id="PS01179"/>
    </source>
</evidence>
<comment type="caution">
    <text evidence="3">The sequence shown here is derived from an EMBL/GenBank/DDBJ whole genome shotgun (WGS) entry which is preliminary data.</text>
</comment>
<dbReference type="Proteomes" id="UP001321473">
    <property type="component" value="Unassembled WGS sequence"/>
</dbReference>